<dbReference type="Proteomes" id="UP001283361">
    <property type="component" value="Unassembled WGS sequence"/>
</dbReference>
<dbReference type="AlphaFoldDB" id="A0AAE0Z1N6"/>
<protein>
    <submittedName>
        <fullName evidence="1">Uncharacterized protein</fullName>
    </submittedName>
</protein>
<dbReference type="EMBL" id="JAWDGP010004984">
    <property type="protein sequence ID" value="KAK3760451.1"/>
    <property type="molecule type" value="Genomic_DNA"/>
</dbReference>
<accession>A0AAE0Z1N6</accession>
<organism evidence="1 2">
    <name type="scientific">Elysia crispata</name>
    <name type="common">lettuce slug</name>
    <dbReference type="NCBI Taxonomy" id="231223"/>
    <lineage>
        <taxon>Eukaryota</taxon>
        <taxon>Metazoa</taxon>
        <taxon>Spiralia</taxon>
        <taxon>Lophotrochozoa</taxon>
        <taxon>Mollusca</taxon>
        <taxon>Gastropoda</taxon>
        <taxon>Heterobranchia</taxon>
        <taxon>Euthyneura</taxon>
        <taxon>Panpulmonata</taxon>
        <taxon>Sacoglossa</taxon>
        <taxon>Placobranchoidea</taxon>
        <taxon>Plakobranchidae</taxon>
        <taxon>Elysia</taxon>
    </lineage>
</organism>
<comment type="caution">
    <text evidence="1">The sequence shown here is derived from an EMBL/GenBank/DDBJ whole genome shotgun (WGS) entry which is preliminary data.</text>
</comment>
<sequence>MRHNRFCLYSDLYMKGDNKVYEKGKTKAGTTDNPYMEKIKERNEKNKKISLAFPKKKKDLERWEWPQCIGFMLIRITKLLRRDKAALLKEDRKDRKADTRPINYQK</sequence>
<reference evidence="1" key="1">
    <citation type="journal article" date="2023" name="G3 (Bethesda)">
        <title>A reference genome for the long-term kleptoplast-retaining sea slug Elysia crispata morphotype clarki.</title>
        <authorList>
            <person name="Eastman K.E."/>
            <person name="Pendleton A.L."/>
            <person name="Shaikh M.A."/>
            <person name="Suttiyut T."/>
            <person name="Ogas R."/>
            <person name="Tomko P."/>
            <person name="Gavelis G."/>
            <person name="Widhalm J.R."/>
            <person name="Wisecaver J.H."/>
        </authorList>
    </citation>
    <scope>NUCLEOTIDE SEQUENCE</scope>
    <source>
        <strain evidence="1">ECLA1</strain>
    </source>
</reference>
<proteinExistence type="predicted"/>
<name>A0AAE0Z1N6_9GAST</name>
<keyword evidence="2" id="KW-1185">Reference proteome</keyword>
<gene>
    <name evidence="1" type="ORF">RRG08_065177</name>
</gene>
<evidence type="ECO:0000313" key="2">
    <source>
        <dbReference type="Proteomes" id="UP001283361"/>
    </source>
</evidence>
<evidence type="ECO:0000313" key="1">
    <source>
        <dbReference type="EMBL" id="KAK3760451.1"/>
    </source>
</evidence>